<evidence type="ECO:0000313" key="2">
    <source>
        <dbReference type="Proteomes" id="UP001054821"/>
    </source>
</evidence>
<reference evidence="1 2" key="1">
    <citation type="journal article" date="2022" name="G3 (Bethesda)">
        <title>Whole-genome sequence and methylome profiling of the almond [Prunus dulcis (Mill.) D.A. Webb] cultivar 'Nonpareil'.</title>
        <authorList>
            <person name="D'Amico-Willman K.M."/>
            <person name="Ouma W.Z."/>
            <person name="Meulia T."/>
            <person name="Sideli G.M."/>
            <person name="Gradziel T.M."/>
            <person name="Fresnedo-Ramirez J."/>
        </authorList>
    </citation>
    <scope>NUCLEOTIDE SEQUENCE [LARGE SCALE GENOMIC DNA]</scope>
    <source>
        <strain evidence="1">Clone GOH B32 T37-40</strain>
    </source>
</reference>
<protein>
    <submittedName>
        <fullName evidence="1">Uncharacterized protein</fullName>
    </submittedName>
</protein>
<evidence type="ECO:0000313" key="1">
    <source>
        <dbReference type="EMBL" id="KAI5354955.1"/>
    </source>
</evidence>
<dbReference type="AlphaFoldDB" id="A0AAD4ZVB8"/>
<sequence length="114" mass="13243">MEKSSCLRALEHQKASCLHAQAREVSPNKQEWKKVKEKGKGWLDEIKDCDSDEEEMVWSGVRQLDRALRLFKFVWERAGMKEALQLQGHIWCVGAEGRTLTYRGNTFFVHGIHV</sequence>
<dbReference type="Proteomes" id="UP001054821">
    <property type="component" value="Chromosome 1"/>
</dbReference>
<name>A0AAD4ZVB8_PRUDU</name>
<dbReference type="PANTHER" id="PTHR37763">
    <property type="entry name" value="EXOSOME COMPLEX EXONUCLEASE"/>
    <property type="match status" value="1"/>
</dbReference>
<organism evidence="1 2">
    <name type="scientific">Prunus dulcis</name>
    <name type="common">Almond</name>
    <name type="synonym">Amygdalus dulcis</name>
    <dbReference type="NCBI Taxonomy" id="3755"/>
    <lineage>
        <taxon>Eukaryota</taxon>
        <taxon>Viridiplantae</taxon>
        <taxon>Streptophyta</taxon>
        <taxon>Embryophyta</taxon>
        <taxon>Tracheophyta</taxon>
        <taxon>Spermatophyta</taxon>
        <taxon>Magnoliopsida</taxon>
        <taxon>eudicotyledons</taxon>
        <taxon>Gunneridae</taxon>
        <taxon>Pentapetalae</taxon>
        <taxon>rosids</taxon>
        <taxon>fabids</taxon>
        <taxon>Rosales</taxon>
        <taxon>Rosaceae</taxon>
        <taxon>Amygdaloideae</taxon>
        <taxon>Amygdaleae</taxon>
        <taxon>Prunus</taxon>
    </lineage>
</organism>
<comment type="caution">
    <text evidence="1">The sequence shown here is derived from an EMBL/GenBank/DDBJ whole genome shotgun (WGS) entry which is preliminary data.</text>
</comment>
<proteinExistence type="predicted"/>
<dbReference type="EMBL" id="JAJFAZ020000001">
    <property type="protein sequence ID" value="KAI5354955.1"/>
    <property type="molecule type" value="Genomic_DNA"/>
</dbReference>
<gene>
    <name evidence="1" type="ORF">L3X38_007850</name>
</gene>
<accession>A0AAD4ZVB8</accession>
<dbReference type="PANTHER" id="PTHR37763:SF1">
    <property type="entry name" value="EXOSOME COMPLEX EXONUCLEASE"/>
    <property type="match status" value="1"/>
</dbReference>
<keyword evidence="2" id="KW-1185">Reference proteome</keyword>